<evidence type="ECO:0000313" key="3">
    <source>
        <dbReference type="Proteomes" id="UP000565572"/>
    </source>
</evidence>
<evidence type="ECO:0000313" key="2">
    <source>
        <dbReference type="EMBL" id="MBB3329049.1"/>
    </source>
</evidence>
<keyword evidence="2" id="KW-0378">Hydrolase</keyword>
<sequence>MSKLQDEVRAVVRRDGVVSRRDEPRLRSTIDWLVRTGELAPVLPGVYTAAEQTQDFRVRVLALRRWSPDAVLTGAAAARLTFWPTIPVTDVDAATDRQAVHVGFRLVRRTVPDELLWESSGLRLTVPALTALDLCEQGTDGIDHVLRSRAATLEGLWRAFELTRGRRGNRQRLRHLLDSRAEPWSAAERLCHRLLHGAGIEGWTANLPVQAGGRNYFLDVAFPDLGVVVEIDGRLHEDDPDVFENDRWRQNDLVLDGWIVLRFTWTMLDQHPDVVLSKIRSVLEVARSGRPLTFLHSIR</sequence>
<keyword evidence="2" id="KW-0255">Endonuclease</keyword>
<dbReference type="Pfam" id="PF04480">
    <property type="entry name" value="DUF559"/>
    <property type="match status" value="1"/>
</dbReference>
<keyword evidence="3" id="KW-1185">Reference proteome</keyword>
<keyword evidence="2" id="KW-0540">Nuclease</keyword>
<reference evidence="2 3" key="1">
    <citation type="submission" date="2020-08" db="EMBL/GenBank/DDBJ databases">
        <title>Sequencing the genomes of 1000 actinobacteria strains.</title>
        <authorList>
            <person name="Klenk H.-P."/>
        </authorList>
    </citation>
    <scope>NUCLEOTIDE SEQUENCE [LARGE SCALE GENOMIC DNA]</scope>
    <source>
        <strain evidence="2 3">DSM 11053</strain>
    </source>
</reference>
<accession>A0A7W5JZ69</accession>
<protein>
    <submittedName>
        <fullName evidence="2">Very-short-patch-repair endonuclease</fullName>
    </submittedName>
</protein>
<dbReference type="InterPro" id="IPR011335">
    <property type="entry name" value="Restrct_endonuc-II-like"/>
</dbReference>
<evidence type="ECO:0000259" key="1">
    <source>
        <dbReference type="Pfam" id="PF04480"/>
    </source>
</evidence>
<dbReference type="InterPro" id="IPR007569">
    <property type="entry name" value="DUF559"/>
</dbReference>
<proteinExistence type="predicted"/>
<comment type="caution">
    <text evidence="2">The sequence shown here is derived from an EMBL/GenBank/DDBJ whole genome shotgun (WGS) entry which is preliminary data.</text>
</comment>
<name>A0A7W5JZ69_9ACTN</name>
<dbReference type="AlphaFoldDB" id="A0A7W5JZ69"/>
<dbReference type="GO" id="GO:0004519">
    <property type="term" value="F:endonuclease activity"/>
    <property type="evidence" value="ECO:0007669"/>
    <property type="project" value="UniProtKB-KW"/>
</dbReference>
<dbReference type="EMBL" id="JACHZG010000012">
    <property type="protein sequence ID" value="MBB3329049.1"/>
    <property type="molecule type" value="Genomic_DNA"/>
</dbReference>
<dbReference type="SUPFAM" id="SSF52980">
    <property type="entry name" value="Restriction endonuclease-like"/>
    <property type="match status" value="1"/>
</dbReference>
<gene>
    <name evidence="2" type="ORF">FHX39_004046</name>
</gene>
<feature type="domain" description="DUF559" evidence="1">
    <location>
        <begin position="214"/>
        <end position="283"/>
    </location>
</feature>
<dbReference type="Gene3D" id="3.40.960.10">
    <property type="entry name" value="VSR Endonuclease"/>
    <property type="match status" value="1"/>
</dbReference>
<organism evidence="2 3">
    <name type="scientific">Microlunatus antarcticus</name>
    <dbReference type="NCBI Taxonomy" id="53388"/>
    <lineage>
        <taxon>Bacteria</taxon>
        <taxon>Bacillati</taxon>
        <taxon>Actinomycetota</taxon>
        <taxon>Actinomycetes</taxon>
        <taxon>Propionibacteriales</taxon>
        <taxon>Propionibacteriaceae</taxon>
        <taxon>Microlunatus</taxon>
    </lineage>
</organism>
<dbReference type="Proteomes" id="UP000565572">
    <property type="component" value="Unassembled WGS sequence"/>
</dbReference>
<dbReference type="RefSeq" id="WP_183342571.1">
    <property type="nucleotide sequence ID" value="NZ_JACHZG010000012.1"/>
</dbReference>